<dbReference type="AlphaFoldDB" id="A0A2G6KED0"/>
<dbReference type="PANTHER" id="PTHR42849">
    <property type="entry name" value="N-ACETYLNEURAMINATE LYASE"/>
    <property type="match status" value="1"/>
</dbReference>
<organism evidence="6 7">
    <name type="scientific">candidate division KSB3 bacterium</name>
    <dbReference type="NCBI Taxonomy" id="2044937"/>
    <lineage>
        <taxon>Bacteria</taxon>
        <taxon>candidate division KSB3</taxon>
    </lineage>
</organism>
<dbReference type="GO" id="GO:0005829">
    <property type="term" value="C:cytosol"/>
    <property type="evidence" value="ECO:0007669"/>
    <property type="project" value="TreeGrafter"/>
</dbReference>
<evidence type="ECO:0000256" key="3">
    <source>
        <dbReference type="PIRNR" id="PIRNR001365"/>
    </source>
</evidence>
<keyword evidence="2" id="KW-0704">Schiff base</keyword>
<comment type="caution">
    <text evidence="6">The sequence shown here is derived from an EMBL/GenBank/DDBJ whole genome shotgun (WGS) entry which is preliminary data.</text>
</comment>
<dbReference type="PROSITE" id="PS00666">
    <property type="entry name" value="DHDPS_2"/>
    <property type="match status" value="1"/>
</dbReference>
<evidence type="ECO:0000256" key="5">
    <source>
        <dbReference type="PIRSR" id="PIRSR001365-2"/>
    </source>
</evidence>
<dbReference type="InterPro" id="IPR002220">
    <property type="entry name" value="DapA-like"/>
</dbReference>
<evidence type="ECO:0000256" key="2">
    <source>
        <dbReference type="ARBA" id="ARBA00023270"/>
    </source>
</evidence>
<dbReference type="PANTHER" id="PTHR42849:SF1">
    <property type="entry name" value="N-ACETYLNEURAMINATE LYASE"/>
    <property type="match status" value="1"/>
</dbReference>
<sequence length="306" mass="33359">MKTMHESTTPTKQLHGVIPALITPLRENGTIDFTLLAKQVDYLSQAGVHGFFVNGSTAEGPYLTTQEKLETFQCVKAASGGKQFLCAACLQASTPLVLEELRALEPLEPDFVVAVTPYYFAVSQKVIASHYQTIARETSIPVILYNIPQCTQNKMDLETILDLAVSGNFAGMKDSSGDFVTFSRALSHVSLPNFSWIQGNDLLDGQALFAGADGIVTGLGNVWIDPYIRLYQAQQAGEYRQLCEIQKEIYQLFGIIQAAGGKVNAAIQAGTMLMGRSRARMKISEMSLTKAEIAAVKTVLDNLKLL</sequence>
<evidence type="ECO:0000256" key="4">
    <source>
        <dbReference type="PIRSR" id="PIRSR001365-1"/>
    </source>
</evidence>
<dbReference type="CDD" id="cd00408">
    <property type="entry name" value="DHDPS-like"/>
    <property type="match status" value="1"/>
</dbReference>
<protein>
    <recommendedName>
        <fullName evidence="8">Dihydrodipicolinate synthase family protein</fullName>
    </recommendedName>
</protein>
<feature type="binding site" evidence="5">
    <location>
        <position position="216"/>
    </location>
    <ligand>
        <name>pyruvate</name>
        <dbReference type="ChEBI" id="CHEBI:15361"/>
    </ligand>
</feature>
<dbReference type="Pfam" id="PF00701">
    <property type="entry name" value="DHDPS"/>
    <property type="match status" value="1"/>
</dbReference>
<evidence type="ECO:0000256" key="1">
    <source>
        <dbReference type="ARBA" id="ARBA00023239"/>
    </source>
</evidence>
<dbReference type="Proteomes" id="UP000230821">
    <property type="component" value="Unassembled WGS sequence"/>
</dbReference>
<evidence type="ECO:0000313" key="6">
    <source>
        <dbReference type="EMBL" id="PIE34021.1"/>
    </source>
</evidence>
<dbReference type="SMART" id="SM01130">
    <property type="entry name" value="DHDPS"/>
    <property type="match status" value="1"/>
</dbReference>
<keyword evidence="1 3" id="KW-0456">Lyase</keyword>
<dbReference type="Gene3D" id="3.20.20.70">
    <property type="entry name" value="Aldolase class I"/>
    <property type="match status" value="1"/>
</dbReference>
<dbReference type="SUPFAM" id="SSF51569">
    <property type="entry name" value="Aldolase"/>
    <property type="match status" value="1"/>
</dbReference>
<dbReference type="EMBL" id="PDSK01000092">
    <property type="protein sequence ID" value="PIE34021.1"/>
    <property type="molecule type" value="Genomic_DNA"/>
</dbReference>
<proteinExistence type="inferred from homology"/>
<dbReference type="GO" id="GO:0019262">
    <property type="term" value="P:N-acetylneuraminate catabolic process"/>
    <property type="evidence" value="ECO:0007669"/>
    <property type="project" value="TreeGrafter"/>
</dbReference>
<reference evidence="6 7" key="1">
    <citation type="submission" date="2017-10" db="EMBL/GenBank/DDBJ databases">
        <title>Novel microbial diversity and functional potential in the marine mammal oral microbiome.</title>
        <authorList>
            <person name="Dudek N.K."/>
            <person name="Sun C.L."/>
            <person name="Burstein D."/>
            <person name="Kantor R.S."/>
            <person name="Aliaga Goltsman D.S."/>
            <person name="Bik E.M."/>
            <person name="Thomas B.C."/>
            <person name="Banfield J.F."/>
            <person name="Relman D.A."/>
        </authorList>
    </citation>
    <scope>NUCLEOTIDE SEQUENCE [LARGE SCALE GENOMIC DNA]</scope>
    <source>
        <strain evidence="6">DOLJORAL78_47_16</strain>
    </source>
</reference>
<dbReference type="InterPro" id="IPR013785">
    <property type="entry name" value="Aldolase_TIM"/>
</dbReference>
<evidence type="ECO:0000313" key="7">
    <source>
        <dbReference type="Proteomes" id="UP000230821"/>
    </source>
</evidence>
<gene>
    <name evidence="6" type="ORF">CSA56_08880</name>
</gene>
<feature type="active site" description="Schiff-base intermediate with substrate" evidence="4">
    <location>
        <position position="173"/>
    </location>
</feature>
<dbReference type="PIRSF" id="PIRSF001365">
    <property type="entry name" value="DHDPS"/>
    <property type="match status" value="1"/>
</dbReference>
<name>A0A2G6KED0_9BACT</name>
<dbReference type="PRINTS" id="PR00146">
    <property type="entry name" value="DHPICSNTHASE"/>
</dbReference>
<comment type="similarity">
    <text evidence="3">Belongs to the DapA family.</text>
</comment>
<dbReference type="InterPro" id="IPR020625">
    <property type="entry name" value="Schiff_base-form_aldolases_AS"/>
</dbReference>
<feature type="binding site" evidence="5">
    <location>
        <position position="57"/>
    </location>
    <ligand>
        <name>pyruvate</name>
        <dbReference type="ChEBI" id="CHEBI:15361"/>
    </ligand>
</feature>
<feature type="active site" description="Proton donor/acceptor" evidence="4">
    <location>
        <position position="145"/>
    </location>
</feature>
<accession>A0A2G6KED0</accession>
<evidence type="ECO:0008006" key="8">
    <source>
        <dbReference type="Google" id="ProtNLM"/>
    </source>
</evidence>
<dbReference type="GO" id="GO:0008747">
    <property type="term" value="F:N-acetylneuraminate lyase activity"/>
    <property type="evidence" value="ECO:0007669"/>
    <property type="project" value="TreeGrafter"/>
</dbReference>